<keyword evidence="3" id="KW-1185">Reference proteome</keyword>
<feature type="compositionally biased region" description="Low complexity" evidence="1">
    <location>
        <begin position="238"/>
        <end position="247"/>
    </location>
</feature>
<sequence length="272" mass="31059">MDLYLLDTLVFNKIHSQLCMYLQMLSLHIYKVAQLLIVFVRINTTSTDNPAPEAANGVNGSVSVPLTQWISLVTKSWVAGFVPTGALRGYLDMIVILRVVDANVTHCDMASRFKFNHHQHAHFDTTMPCHATPPLQWTTPNKRRRGNYVTHMDDNDDYVVVVIDVNHRRGMPLVSVHVTTRGGTDANQKVATGGCTKDGRRRWRMDDNDNDEGVRTTTTTRAYGQRQRRGRTDDNDDVQTTTTTTYGRQRRRRRTDDDEDDVRTMTKTTYGR</sequence>
<evidence type="ECO:0000256" key="1">
    <source>
        <dbReference type="SAM" id="MobiDB-lite"/>
    </source>
</evidence>
<dbReference type="EMBL" id="DS547096">
    <property type="protein sequence ID" value="EDR11035.1"/>
    <property type="molecule type" value="Genomic_DNA"/>
</dbReference>
<evidence type="ECO:0000313" key="3">
    <source>
        <dbReference type="Proteomes" id="UP000001194"/>
    </source>
</evidence>
<gene>
    <name evidence="2" type="ORF">LACBIDRAFT_325098</name>
</gene>
<feature type="region of interest" description="Disordered" evidence="1">
    <location>
        <begin position="184"/>
        <end position="272"/>
    </location>
</feature>
<name>B0D243_LACBS</name>
<dbReference type="AlphaFoldDB" id="B0D243"/>
<reference evidence="2 3" key="1">
    <citation type="journal article" date="2008" name="Nature">
        <title>The genome of Laccaria bicolor provides insights into mycorrhizal symbiosis.</title>
        <authorList>
            <person name="Martin F."/>
            <person name="Aerts A."/>
            <person name="Ahren D."/>
            <person name="Brun A."/>
            <person name="Danchin E.G.J."/>
            <person name="Duchaussoy F."/>
            <person name="Gibon J."/>
            <person name="Kohler A."/>
            <person name="Lindquist E."/>
            <person name="Pereda V."/>
            <person name="Salamov A."/>
            <person name="Shapiro H.J."/>
            <person name="Wuyts J."/>
            <person name="Blaudez D."/>
            <person name="Buee M."/>
            <person name="Brokstein P."/>
            <person name="Canbaeck B."/>
            <person name="Cohen D."/>
            <person name="Courty P.E."/>
            <person name="Coutinho P.M."/>
            <person name="Delaruelle C."/>
            <person name="Detter J.C."/>
            <person name="Deveau A."/>
            <person name="DiFazio S."/>
            <person name="Duplessis S."/>
            <person name="Fraissinet-Tachet L."/>
            <person name="Lucic E."/>
            <person name="Frey-Klett P."/>
            <person name="Fourrey C."/>
            <person name="Feussner I."/>
            <person name="Gay G."/>
            <person name="Grimwood J."/>
            <person name="Hoegger P.J."/>
            <person name="Jain P."/>
            <person name="Kilaru S."/>
            <person name="Labbe J."/>
            <person name="Lin Y.C."/>
            <person name="Legue V."/>
            <person name="Le Tacon F."/>
            <person name="Marmeisse R."/>
            <person name="Melayah D."/>
            <person name="Montanini B."/>
            <person name="Muratet M."/>
            <person name="Nehls U."/>
            <person name="Niculita-Hirzel H."/>
            <person name="Oudot-Le Secq M.P."/>
            <person name="Peter M."/>
            <person name="Quesneville H."/>
            <person name="Rajashekar B."/>
            <person name="Reich M."/>
            <person name="Rouhier N."/>
            <person name="Schmutz J."/>
            <person name="Yin T."/>
            <person name="Chalot M."/>
            <person name="Henrissat B."/>
            <person name="Kuees U."/>
            <person name="Lucas S."/>
            <person name="Van de Peer Y."/>
            <person name="Podila G.K."/>
            <person name="Polle A."/>
            <person name="Pukkila P.J."/>
            <person name="Richardson P.M."/>
            <person name="Rouze P."/>
            <person name="Sanders I.R."/>
            <person name="Stajich J.E."/>
            <person name="Tunlid A."/>
            <person name="Tuskan G."/>
            <person name="Grigoriev I.V."/>
        </authorList>
    </citation>
    <scope>NUCLEOTIDE SEQUENCE [LARGE SCALE GENOMIC DNA]</scope>
    <source>
        <strain evidence="3">S238N-H82 / ATCC MYA-4686</strain>
    </source>
</reference>
<dbReference type="HOGENOM" id="CLU_1023318_0_0_1"/>
<dbReference type="InParanoid" id="B0D243"/>
<protein>
    <submittedName>
        <fullName evidence="2">Predicted protein</fullName>
    </submittedName>
</protein>
<organism evidence="3">
    <name type="scientific">Laccaria bicolor (strain S238N-H82 / ATCC MYA-4686)</name>
    <name type="common">Bicoloured deceiver</name>
    <name type="synonym">Laccaria laccata var. bicolor</name>
    <dbReference type="NCBI Taxonomy" id="486041"/>
    <lineage>
        <taxon>Eukaryota</taxon>
        <taxon>Fungi</taxon>
        <taxon>Dikarya</taxon>
        <taxon>Basidiomycota</taxon>
        <taxon>Agaricomycotina</taxon>
        <taxon>Agaricomycetes</taxon>
        <taxon>Agaricomycetidae</taxon>
        <taxon>Agaricales</taxon>
        <taxon>Agaricineae</taxon>
        <taxon>Hydnangiaceae</taxon>
        <taxon>Laccaria</taxon>
    </lineage>
</organism>
<evidence type="ECO:0000313" key="2">
    <source>
        <dbReference type="EMBL" id="EDR11035.1"/>
    </source>
</evidence>
<dbReference type="RefSeq" id="XP_001878336.1">
    <property type="nucleotide sequence ID" value="XM_001878301.1"/>
</dbReference>
<dbReference type="GeneID" id="6073714"/>
<accession>B0D243</accession>
<dbReference type="Proteomes" id="UP000001194">
    <property type="component" value="Unassembled WGS sequence"/>
</dbReference>
<proteinExistence type="predicted"/>
<dbReference type="KEGG" id="lbc:LACBIDRAFT_325098"/>